<comment type="catalytic activity">
    <reaction evidence="8 10">
        <text>dITP + H2O = dIMP + diphosphate + H(+)</text>
        <dbReference type="Rhea" id="RHEA:28342"/>
        <dbReference type="ChEBI" id="CHEBI:15377"/>
        <dbReference type="ChEBI" id="CHEBI:15378"/>
        <dbReference type="ChEBI" id="CHEBI:33019"/>
        <dbReference type="ChEBI" id="CHEBI:61194"/>
        <dbReference type="ChEBI" id="CHEBI:61382"/>
        <dbReference type="EC" id="3.6.1.66"/>
    </reaction>
</comment>
<proteinExistence type="inferred from homology"/>
<keyword evidence="6 10" id="KW-0460">Magnesium</keyword>
<evidence type="ECO:0000256" key="2">
    <source>
        <dbReference type="ARBA" id="ARBA00011738"/>
    </source>
</evidence>
<dbReference type="Proteomes" id="UP000006055">
    <property type="component" value="Chromosome"/>
</dbReference>
<evidence type="ECO:0000256" key="11">
    <source>
        <dbReference type="RuleBase" id="RU003781"/>
    </source>
</evidence>
<dbReference type="GO" id="GO:0036220">
    <property type="term" value="F:ITP diphosphatase activity"/>
    <property type="evidence" value="ECO:0007669"/>
    <property type="project" value="UniProtKB-UniRule"/>
</dbReference>
<feature type="binding site" evidence="10">
    <location>
        <position position="74"/>
    </location>
    <ligand>
        <name>substrate</name>
    </ligand>
</feature>
<comment type="cofactor">
    <cofactor evidence="10">
        <name>Mg(2+)</name>
        <dbReference type="ChEBI" id="CHEBI:18420"/>
    </cofactor>
    <text evidence="10">Binds 1 Mg(2+) ion per subunit.</text>
</comment>
<dbReference type="GO" id="GO:0005829">
    <property type="term" value="C:cytosol"/>
    <property type="evidence" value="ECO:0007669"/>
    <property type="project" value="TreeGrafter"/>
</dbReference>
<dbReference type="HOGENOM" id="CLU_082080_0_2_7"/>
<organism evidence="12 13">
    <name type="scientific">Desulfomonile tiedjei (strain ATCC 49306 / DSM 6799 / DCB-1)</name>
    <dbReference type="NCBI Taxonomy" id="706587"/>
    <lineage>
        <taxon>Bacteria</taxon>
        <taxon>Pseudomonadati</taxon>
        <taxon>Thermodesulfobacteriota</taxon>
        <taxon>Desulfomonilia</taxon>
        <taxon>Desulfomonilales</taxon>
        <taxon>Desulfomonilaceae</taxon>
        <taxon>Desulfomonile</taxon>
    </lineage>
</organism>
<feature type="active site" description="Proton acceptor" evidence="10">
    <location>
        <position position="73"/>
    </location>
</feature>
<evidence type="ECO:0000256" key="4">
    <source>
        <dbReference type="ARBA" id="ARBA00022741"/>
    </source>
</evidence>
<dbReference type="CDD" id="cd00515">
    <property type="entry name" value="HAM1"/>
    <property type="match status" value="1"/>
</dbReference>
<evidence type="ECO:0000313" key="13">
    <source>
        <dbReference type="Proteomes" id="UP000006055"/>
    </source>
</evidence>
<dbReference type="GO" id="GO:0009117">
    <property type="term" value="P:nucleotide metabolic process"/>
    <property type="evidence" value="ECO:0007669"/>
    <property type="project" value="UniProtKB-KW"/>
</dbReference>
<dbReference type="GO" id="GO:0046872">
    <property type="term" value="F:metal ion binding"/>
    <property type="evidence" value="ECO:0007669"/>
    <property type="project" value="UniProtKB-KW"/>
</dbReference>
<evidence type="ECO:0000256" key="5">
    <source>
        <dbReference type="ARBA" id="ARBA00022801"/>
    </source>
</evidence>
<dbReference type="GO" id="GO:0017111">
    <property type="term" value="F:ribonucleoside triphosphate phosphatase activity"/>
    <property type="evidence" value="ECO:0007669"/>
    <property type="project" value="InterPro"/>
</dbReference>
<dbReference type="eggNOG" id="COG0127">
    <property type="taxonomic scope" value="Bacteria"/>
</dbReference>
<keyword evidence="5 10" id="KW-0378">Hydrolase</keyword>
<dbReference type="InterPro" id="IPR020922">
    <property type="entry name" value="dITP/XTP_pyrophosphatase"/>
</dbReference>
<reference evidence="13" key="1">
    <citation type="submission" date="2012-06" db="EMBL/GenBank/DDBJ databases">
        <title>Complete sequence of chromosome of Desulfomonile tiedjei DSM 6799.</title>
        <authorList>
            <person name="Lucas S."/>
            <person name="Copeland A."/>
            <person name="Lapidus A."/>
            <person name="Glavina del Rio T."/>
            <person name="Dalin E."/>
            <person name="Tice H."/>
            <person name="Bruce D."/>
            <person name="Goodwin L."/>
            <person name="Pitluck S."/>
            <person name="Peters L."/>
            <person name="Ovchinnikova G."/>
            <person name="Zeytun A."/>
            <person name="Lu M."/>
            <person name="Kyrpides N."/>
            <person name="Mavromatis K."/>
            <person name="Ivanova N."/>
            <person name="Brettin T."/>
            <person name="Detter J.C."/>
            <person name="Han C."/>
            <person name="Larimer F."/>
            <person name="Land M."/>
            <person name="Hauser L."/>
            <person name="Markowitz V."/>
            <person name="Cheng J.-F."/>
            <person name="Hugenholtz P."/>
            <person name="Woyke T."/>
            <person name="Wu D."/>
            <person name="Spring S."/>
            <person name="Schroeder M."/>
            <person name="Brambilla E."/>
            <person name="Klenk H.-P."/>
            <person name="Eisen J.A."/>
        </authorList>
    </citation>
    <scope>NUCLEOTIDE SEQUENCE [LARGE SCALE GENOMIC DNA]</scope>
    <source>
        <strain evidence="13">ATCC 49306 / DSM 6799 / DCB-1</strain>
    </source>
</reference>
<dbReference type="STRING" id="706587.Desti_3772"/>
<dbReference type="EMBL" id="CP003360">
    <property type="protein sequence ID" value="AFM26415.1"/>
    <property type="molecule type" value="Genomic_DNA"/>
</dbReference>
<dbReference type="GO" id="GO:0000166">
    <property type="term" value="F:nucleotide binding"/>
    <property type="evidence" value="ECO:0007669"/>
    <property type="project" value="UniProtKB-KW"/>
</dbReference>
<feature type="binding site" evidence="10">
    <location>
        <begin position="184"/>
        <end position="185"/>
    </location>
    <ligand>
        <name>substrate</name>
    </ligand>
</feature>
<dbReference type="FunFam" id="3.90.950.10:FF:000001">
    <property type="entry name" value="dITP/XTP pyrophosphatase"/>
    <property type="match status" value="1"/>
</dbReference>
<keyword evidence="13" id="KW-1185">Reference proteome</keyword>
<evidence type="ECO:0000256" key="7">
    <source>
        <dbReference type="ARBA" id="ARBA00023080"/>
    </source>
</evidence>
<dbReference type="PANTHER" id="PTHR11067:SF9">
    <property type="entry name" value="INOSINE TRIPHOSPHATE PYROPHOSPHATASE"/>
    <property type="match status" value="1"/>
</dbReference>
<dbReference type="PATRIC" id="fig|706587.4.peg.4282"/>
<comment type="catalytic activity">
    <reaction evidence="9 10">
        <text>XTP + H2O = XMP + diphosphate + H(+)</text>
        <dbReference type="Rhea" id="RHEA:28610"/>
        <dbReference type="ChEBI" id="CHEBI:15377"/>
        <dbReference type="ChEBI" id="CHEBI:15378"/>
        <dbReference type="ChEBI" id="CHEBI:33019"/>
        <dbReference type="ChEBI" id="CHEBI:57464"/>
        <dbReference type="ChEBI" id="CHEBI:61314"/>
        <dbReference type="EC" id="3.6.1.66"/>
    </reaction>
</comment>
<dbReference type="SUPFAM" id="SSF52972">
    <property type="entry name" value="ITPase-like"/>
    <property type="match status" value="1"/>
</dbReference>
<dbReference type="PANTHER" id="PTHR11067">
    <property type="entry name" value="INOSINE TRIPHOSPHATE PYROPHOSPHATASE/HAM1 PROTEIN"/>
    <property type="match status" value="1"/>
</dbReference>
<sequence length="201" mass="22502">MTSDTHILIATRNKGKVKEIRDLVQGLPIEFRSMTDFPDLPDVEEDGVTFEENALKKARTLSRETGLITLADDSGLCVDALDGRPGVLSARYGGEDLSDEEKCRRLLHEMDGVPDELRTARFVCVMALVDPNGMERTFEGVCEGKIIHELRGSEGFGYDPIFLYEEAGQTFAEMDRTAKNRVSHRGKALKQVGDFLHHKYP</sequence>
<keyword evidence="3 10" id="KW-0479">Metal-binding</keyword>
<dbReference type="GO" id="GO:0009146">
    <property type="term" value="P:purine nucleoside triphosphate catabolic process"/>
    <property type="evidence" value="ECO:0007669"/>
    <property type="project" value="UniProtKB-UniRule"/>
</dbReference>
<evidence type="ECO:0000313" key="12">
    <source>
        <dbReference type="EMBL" id="AFM26415.1"/>
    </source>
</evidence>
<dbReference type="InterPro" id="IPR029001">
    <property type="entry name" value="ITPase-like_fam"/>
</dbReference>
<dbReference type="Pfam" id="PF01725">
    <property type="entry name" value="Ham1p_like"/>
    <property type="match status" value="1"/>
</dbReference>
<evidence type="ECO:0000256" key="9">
    <source>
        <dbReference type="ARBA" id="ARBA00052017"/>
    </source>
</evidence>
<evidence type="ECO:0000256" key="6">
    <source>
        <dbReference type="ARBA" id="ARBA00022842"/>
    </source>
</evidence>
<dbReference type="EC" id="3.6.1.66" evidence="10"/>
<dbReference type="NCBIfam" id="NF011397">
    <property type="entry name" value="PRK14822.1"/>
    <property type="match status" value="1"/>
</dbReference>
<evidence type="ECO:0000256" key="8">
    <source>
        <dbReference type="ARBA" id="ARBA00051875"/>
    </source>
</evidence>
<comment type="catalytic activity">
    <reaction evidence="10">
        <text>ITP + H2O = IMP + diphosphate + H(+)</text>
        <dbReference type="Rhea" id="RHEA:29399"/>
        <dbReference type="ChEBI" id="CHEBI:15377"/>
        <dbReference type="ChEBI" id="CHEBI:15378"/>
        <dbReference type="ChEBI" id="CHEBI:33019"/>
        <dbReference type="ChEBI" id="CHEBI:58053"/>
        <dbReference type="ChEBI" id="CHEBI:61402"/>
        <dbReference type="EC" id="3.6.1.66"/>
    </reaction>
</comment>
<evidence type="ECO:0000256" key="1">
    <source>
        <dbReference type="ARBA" id="ARBA00008023"/>
    </source>
</evidence>
<comment type="subunit">
    <text evidence="2 10">Homodimer.</text>
</comment>
<keyword evidence="4 10" id="KW-0547">Nucleotide-binding</keyword>
<name>I4CA24_DESTA</name>
<dbReference type="KEGG" id="dti:Desti_3772"/>
<feature type="binding site" evidence="10">
    <location>
        <position position="44"/>
    </location>
    <ligand>
        <name>Mg(2+)</name>
        <dbReference type="ChEBI" id="CHEBI:18420"/>
    </ligand>
</feature>
<comment type="similarity">
    <text evidence="1 10 11">Belongs to the HAM1 NTPase family.</text>
</comment>
<evidence type="ECO:0000256" key="3">
    <source>
        <dbReference type="ARBA" id="ARBA00022723"/>
    </source>
</evidence>
<dbReference type="Gene3D" id="3.90.950.10">
    <property type="match status" value="1"/>
</dbReference>
<comment type="function">
    <text evidence="10">Pyrophosphatase that catalyzes the hydrolysis of nucleoside triphosphates to their monophosphate derivatives, with a high preference for the non-canonical purine nucleotides XTP (xanthosine triphosphate), dITP (deoxyinosine triphosphate) and ITP. Seems to function as a house-cleaning enzyme that removes non-canonical purine nucleotides from the nucleotide pool, thus preventing their incorporation into DNA/RNA and avoiding chromosomal lesions.</text>
</comment>
<feature type="binding site" evidence="10">
    <location>
        <begin position="156"/>
        <end position="159"/>
    </location>
    <ligand>
        <name>substrate</name>
    </ligand>
</feature>
<dbReference type="NCBIfam" id="TIGR00042">
    <property type="entry name" value="RdgB/HAM1 family non-canonical purine NTP pyrophosphatase"/>
    <property type="match status" value="1"/>
</dbReference>
<protein>
    <recommendedName>
        <fullName evidence="10">dITP/XTP pyrophosphatase</fullName>
        <ecNumber evidence="10">3.6.1.66</ecNumber>
    </recommendedName>
    <alternativeName>
        <fullName evidence="10">Non-canonical purine NTP pyrophosphatase</fullName>
    </alternativeName>
    <alternativeName>
        <fullName evidence="10">Non-standard purine NTP pyrophosphatase</fullName>
    </alternativeName>
    <alternativeName>
        <fullName evidence="10">Nucleoside-triphosphate diphosphatase</fullName>
    </alternativeName>
    <alternativeName>
        <fullName evidence="10">Nucleoside-triphosphate pyrophosphatase</fullName>
        <shortName evidence="10">NTPase</shortName>
    </alternativeName>
</protein>
<gene>
    <name evidence="12" type="ordered locus">Desti_3772</name>
</gene>
<dbReference type="GO" id="GO:0036222">
    <property type="term" value="F:XTP diphosphatase activity"/>
    <property type="evidence" value="ECO:0007669"/>
    <property type="project" value="UniProtKB-UniRule"/>
</dbReference>
<dbReference type="AlphaFoldDB" id="I4CA24"/>
<dbReference type="InterPro" id="IPR002637">
    <property type="entry name" value="RdgB/HAM1"/>
</dbReference>
<feature type="binding site" evidence="10">
    <location>
        <position position="179"/>
    </location>
    <ligand>
        <name>substrate</name>
    </ligand>
</feature>
<dbReference type="OrthoDB" id="9807456at2"/>
<dbReference type="HAMAP" id="MF_01405">
    <property type="entry name" value="Non_canon_purine_NTPase"/>
    <property type="match status" value="1"/>
</dbReference>
<accession>I4CA24</accession>
<evidence type="ECO:0000256" key="10">
    <source>
        <dbReference type="HAMAP-Rule" id="MF_01405"/>
    </source>
</evidence>
<keyword evidence="7 10" id="KW-0546">Nucleotide metabolism</keyword>
<feature type="binding site" evidence="10">
    <location>
        <begin position="11"/>
        <end position="16"/>
    </location>
    <ligand>
        <name>substrate</name>
    </ligand>
</feature>
<dbReference type="RefSeq" id="WP_014811541.1">
    <property type="nucleotide sequence ID" value="NC_018025.1"/>
</dbReference>
<dbReference type="GO" id="GO:0035870">
    <property type="term" value="F:dITP diphosphatase activity"/>
    <property type="evidence" value="ECO:0007669"/>
    <property type="project" value="UniProtKB-UniRule"/>
</dbReference>
<feature type="binding site" evidence="10">
    <location>
        <position position="73"/>
    </location>
    <ligand>
        <name>Mg(2+)</name>
        <dbReference type="ChEBI" id="CHEBI:18420"/>
    </ligand>
</feature>